<dbReference type="EMBL" id="FOAP01000014">
    <property type="protein sequence ID" value="SEM29064.1"/>
    <property type="molecule type" value="Genomic_DNA"/>
</dbReference>
<dbReference type="InterPro" id="IPR050555">
    <property type="entry name" value="Bact_Solute-Bind_Prot2"/>
</dbReference>
<evidence type="ECO:0000313" key="6">
    <source>
        <dbReference type="Proteomes" id="UP000182719"/>
    </source>
</evidence>
<dbReference type="AlphaFoldDB" id="A0A1H7X631"/>
<dbReference type="PROSITE" id="PS51257">
    <property type="entry name" value="PROKAR_LIPOPROTEIN"/>
    <property type="match status" value="1"/>
</dbReference>
<feature type="domain" description="Periplasmic binding protein" evidence="4">
    <location>
        <begin position="45"/>
        <end position="307"/>
    </location>
</feature>
<dbReference type="Proteomes" id="UP000182719">
    <property type="component" value="Unassembled WGS sequence"/>
</dbReference>
<dbReference type="GO" id="GO:0030246">
    <property type="term" value="F:carbohydrate binding"/>
    <property type="evidence" value="ECO:0007669"/>
    <property type="project" value="TreeGrafter"/>
</dbReference>
<dbReference type="CDD" id="cd19995">
    <property type="entry name" value="PBP1_ABC_xylose_binding-like"/>
    <property type="match status" value="1"/>
</dbReference>
<organism evidence="5 6">
    <name type="scientific">Stigmatella aurantiaca</name>
    <dbReference type="NCBI Taxonomy" id="41"/>
    <lineage>
        <taxon>Bacteria</taxon>
        <taxon>Pseudomonadati</taxon>
        <taxon>Myxococcota</taxon>
        <taxon>Myxococcia</taxon>
        <taxon>Myxococcales</taxon>
        <taxon>Cystobacterineae</taxon>
        <taxon>Archangiaceae</taxon>
        <taxon>Stigmatella</taxon>
    </lineage>
</organism>
<dbReference type="SUPFAM" id="SSF53822">
    <property type="entry name" value="Periplasmic binding protein-like I"/>
    <property type="match status" value="1"/>
</dbReference>
<dbReference type="OrthoDB" id="9773673at2"/>
<keyword evidence="6" id="KW-1185">Reference proteome</keyword>
<dbReference type="PANTHER" id="PTHR30036">
    <property type="entry name" value="D-XYLOSE-BINDING PERIPLASMIC PROTEIN"/>
    <property type="match status" value="1"/>
</dbReference>
<sequence length="369" mass="38609">MSRVGATAVLAAMVVLVSACKRENKEAAGGEAAAPAAGKRSGGKIALLLPESKTSRYESHDRPHFERKVKELCPDCEVIYSNADQDASKQQSQTEAALTNGAQVLVLDPVDSASAAAMVARARQSKVPVISYDRLITNSDVDYYISFDNEKVGKLQGQALLDKLKADGKDKGTIVMINGAPTDNNAKLFKAGAHSVLDGSGLVVGAEYDTPDWSPDKAQQQMEQAVTSLGKDKIAGVYAANDGTAGGAIAAMKAAGVNPLPPVTGQDAELAGIQRVIAGEQFMTVYKAIKPEAEVAAELAVALLRGQVPEGKVNAKVNNGQKDVPSILLPPVAVTKENVKSTIVADGFWKAEEICSGSYKDACASAQIQ</sequence>
<evidence type="ECO:0000256" key="2">
    <source>
        <dbReference type="ARBA" id="ARBA00007639"/>
    </source>
</evidence>
<evidence type="ECO:0000313" key="5">
    <source>
        <dbReference type="EMBL" id="SEM29064.1"/>
    </source>
</evidence>
<dbReference type="PANTHER" id="PTHR30036:SF1">
    <property type="entry name" value="D-XYLOSE-BINDING PERIPLASMIC PROTEIN"/>
    <property type="match status" value="1"/>
</dbReference>
<dbReference type="InterPro" id="IPR028082">
    <property type="entry name" value="Peripla_BP_I"/>
</dbReference>
<dbReference type="Pfam" id="PF13407">
    <property type="entry name" value="Peripla_BP_4"/>
    <property type="match status" value="1"/>
</dbReference>
<comment type="similarity">
    <text evidence="2">Belongs to the bacterial solute-binding protein 2 family.</text>
</comment>
<reference evidence="6" key="1">
    <citation type="submission" date="2016-10" db="EMBL/GenBank/DDBJ databases">
        <authorList>
            <person name="Varghese N."/>
            <person name="Submissions S."/>
        </authorList>
    </citation>
    <scope>NUCLEOTIDE SEQUENCE [LARGE SCALE GENOMIC DNA]</scope>
    <source>
        <strain evidence="6">DSM 17044</strain>
    </source>
</reference>
<evidence type="ECO:0000256" key="1">
    <source>
        <dbReference type="ARBA" id="ARBA00004196"/>
    </source>
</evidence>
<evidence type="ECO:0000259" key="4">
    <source>
        <dbReference type="Pfam" id="PF13407"/>
    </source>
</evidence>
<proteinExistence type="inferred from homology"/>
<name>A0A1H7X631_STIAU</name>
<dbReference type="RefSeq" id="WP_075008960.1">
    <property type="nucleotide sequence ID" value="NZ_FOAP01000014.1"/>
</dbReference>
<accession>A0A1H7X631</accession>
<dbReference type="GO" id="GO:0030288">
    <property type="term" value="C:outer membrane-bounded periplasmic space"/>
    <property type="evidence" value="ECO:0007669"/>
    <property type="project" value="TreeGrafter"/>
</dbReference>
<protein>
    <submittedName>
        <fullName evidence="5">Xylose-binding protein</fullName>
    </submittedName>
</protein>
<comment type="subcellular location">
    <subcellularLocation>
        <location evidence="1">Cell envelope</location>
    </subcellularLocation>
</comment>
<dbReference type="InterPro" id="IPR025997">
    <property type="entry name" value="SBP_2_dom"/>
</dbReference>
<evidence type="ECO:0000256" key="3">
    <source>
        <dbReference type="ARBA" id="ARBA00022729"/>
    </source>
</evidence>
<gene>
    <name evidence="5" type="ORF">SAMN05444354_114108</name>
</gene>
<keyword evidence="3" id="KW-0732">Signal</keyword>
<dbReference type="Gene3D" id="3.40.50.2300">
    <property type="match status" value="2"/>
</dbReference>